<keyword evidence="2" id="KW-1185">Reference proteome</keyword>
<protein>
    <submittedName>
        <fullName evidence="1">Competence protein ComFB</fullName>
    </submittedName>
</protein>
<gene>
    <name evidence="1" type="ORF">DBZ36_08805</name>
</gene>
<accession>A0A420ECV1</accession>
<comment type="caution">
    <text evidence="1">The sequence shown here is derived from an EMBL/GenBank/DDBJ whole genome shotgun (WGS) entry which is preliminary data.</text>
</comment>
<name>A0A420ECV1_9ALTE</name>
<reference evidence="1 2" key="1">
    <citation type="submission" date="2018-09" db="EMBL/GenBank/DDBJ databases">
        <authorList>
            <person name="Wang Z."/>
        </authorList>
    </citation>
    <scope>NUCLEOTIDE SEQUENCE [LARGE SCALE GENOMIC DNA]</scope>
    <source>
        <strain evidence="1 2">ALS 81</strain>
    </source>
</reference>
<proteinExistence type="predicted"/>
<dbReference type="Pfam" id="PF10719">
    <property type="entry name" value="ComFB"/>
    <property type="match status" value="1"/>
</dbReference>
<sequence>MAISEDVHNLTEQLLEDQILIAGLNDRYPPDFVSDLCCLALNRLPVRYVRHHVDALSALSDGERQDLTREVISAIKDCEHFLKKDRRIEERDIIAL</sequence>
<dbReference type="AlphaFoldDB" id="A0A420ECV1"/>
<dbReference type="RefSeq" id="WP_120354577.1">
    <property type="nucleotide sequence ID" value="NZ_RAQO01000005.1"/>
</dbReference>
<evidence type="ECO:0000313" key="1">
    <source>
        <dbReference type="EMBL" id="RKF18498.1"/>
    </source>
</evidence>
<dbReference type="InterPro" id="IPR019657">
    <property type="entry name" value="ComFB"/>
</dbReference>
<organism evidence="1 2">
    <name type="scientific">Alginatibacterium sediminis</name>
    <dbReference type="NCBI Taxonomy" id="2164068"/>
    <lineage>
        <taxon>Bacteria</taxon>
        <taxon>Pseudomonadati</taxon>
        <taxon>Pseudomonadota</taxon>
        <taxon>Gammaproteobacteria</taxon>
        <taxon>Alteromonadales</taxon>
        <taxon>Alteromonadaceae</taxon>
        <taxon>Alginatibacterium</taxon>
    </lineage>
</organism>
<dbReference type="EMBL" id="RAQO01000005">
    <property type="protein sequence ID" value="RKF18498.1"/>
    <property type="molecule type" value="Genomic_DNA"/>
</dbReference>
<evidence type="ECO:0000313" key="2">
    <source>
        <dbReference type="Proteomes" id="UP000286482"/>
    </source>
</evidence>
<dbReference type="OrthoDB" id="5895647at2"/>
<dbReference type="Proteomes" id="UP000286482">
    <property type="component" value="Unassembled WGS sequence"/>
</dbReference>